<name>A0AAV6LTI7_9ROSI</name>
<gene>
    <name evidence="1" type="primary">TUN</name>
    <name evidence="1" type="ORF">SDJN03_29494</name>
</gene>
<evidence type="ECO:0000313" key="2">
    <source>
        <dbReference type="Proteomes" id="UP000685013"/>
    </source>
</evidence>
<reference evidence="1 2" key="1">
    <citation type="journal article" date="2021" name="Hortic Res">
        <title>The domestication of Cucurbita argyrosperma as revealed by the genome of its wild relative.</title>
        <authorList>
            <person name="Barrera-Redondo J."/>
            <person name="Sanchez-de la Vega G."/>
            <person name="Aguirre-Liguori J.A."/>
            <person name="Castellanos-Morales G."/>
            <person name="Gutierrez-Guerrero Y.T."/>
            <person name="Aguirre-Dugua X."/>
            <person name="Aguirre-Planter E."/>
            <person name="Tenaillon M.I."/>
            <person name="Lira-Saade R."/>
            <person name="Eguiarte L.E."/>
        </authorList>
    </citation>
    <scope>NUCLEOTIDE SEQUENCE [LARGE SCALE GENOMIC DNA]</scope>
    <source>
        <strain evidence="1">JBR-2021</strain>
    </source>
</reference>
<dbReference type="Proteomes" id="UP000685013">
    <property type="component" value="Chromosome 20"/>
</dbReference>
<dbReference type="EMBL" id="JAGKQH010000020">
    <property type="protein sequence ID" value="KAG6570579.1"/>
    <property type="molecule type" value="Genomic_DNA"/>
</dbReference>
<organism evidence="1 2">
    <name type="scientific">Cucurbita argyrosperma subsp. sororia</name>
    <dbReference type="NCBI Taxonomy" id="37648"/>
    <lineage>
        <taxon>Eukaryota</taxon>
        <taxon>Viridiplantae</taxon>
        <taxon>Streptophyta</taxon>
        <taxon>Embryophyta</taxon>
        <taxon>Tracheophyta</taxon>
        <taxon>Spermatophyta</taxon>
        <taxon>Magnoliopsida</taxon>
        <taxon>eudicotyledons</taxon>
        <taxon>Gunneridae</taxon>
        <taxon>Pentapetalae</taxon>
        <taxon>rosids</taxon>
        <taxon>fabids</taxon>
        <taxon>Cucurbitales</taxon>
        <taxon>Cucurbitaceae</taxon>
        <taxon>Cucurbiteae</taxon>
        <taxon>Cucurbita</taxon>
    </lineage>
</organism>
<protein>
    <submittedName>
        <fullName evidence="1">UDP-glycosyltransferase TURAN</fullName>
    </submittedName>
</protein>
<proteinExistence type="predicted"/>
<sequence length="140" mass="16010">MHRISHNQQPPTREVAEQNFLERVFVRSKSSYAVSSSFSCPPAFWEDGRWLLLCHETMQHELAENWDIKATVLYDQPPSFSTLLHSRTNMRLHSDIIQPLGLQDCVSYDNGISDLKGKHFEIALNLGKDDNSNRPPTGKS</sequence>
<keyword evidence="2" id="KW-1185">Reference proteome</keyword>
<comment type="caution">
    <text evidence="1">The sequence shown here is derived from an EMBL/GenBank/DDBJ whole genome shotgun (WGS) entry which is preliminary data.</text>
</comment>
<feature type="non-terminal residue" evidence="1">
    <location>
        <position position="1"/>
    </location>
</feature>
<evidence type="ECO:0000313" key="1">
    <source>
        <dbReference type="EMBL" id="KAG6570579.1"/>
    </source>
</evidence>
<accession>A0AAV6LTI7</accession>
<dbReference type="AlphaFoldDB" id="A0AAV6LTI7"/>